<gene>
    <name evidence="2" type="ORF">L596_029442</name>
</gene>
<name>A0A4U5LUN0_STECR</name>
<evidence type="ECO:0000256" key="1">
    <source>
        <dbReference type="SAM" id="Phobius"/>
    </source>
</evidence>
<keyword evidence="1" id="KW-1133">Transmembrane helix</keyword>
<accession>A0A4U5LUN0</accession>
<organism evidence="2 3">
    <name type="scientific">Steinernema carpocapsae</name>
    <name type="common">Entomopathogenic nematode</name>
    <dbReference type="NCBI Taxonomy" id="34508"/>
    <lineage>
        <taxon>Eukaryota</taxon>
        <taxon>Metazoa</taxon>
        <taxon>Ecdysozoa</taxon>
        <taxon>Nematoda</taxon>
        <taxon>Chromadorea</taxon>
        <taxon>Rhabditida</taxon>
        <taxon>Tylenchina</taxon>
        <taxon>Panagrolaimomorpha</taxon>
        <taxon>Strongyloidoidea</taxon>
        <taxon>Steinernematidae</taxon>
        <taxon>Steinernema</taxon>
    </lineage>
</organism>
<reference evidence="2 3" key="2">
    <citation type="journal article" date="2019" name="G3 (Bethesda)">
        <title>Hybrid Assembly of the Genome of the Entomopathogenic Nematode Steinernema carpocapsae Identifies the X-Chromosome.</title>
        <authorList>
            <person name="Serra L."/>
            <person name="Macchietto M."/>
            <person name="Macias-Munoz A."/>
            <person name="McGill C.J."/>
            <person name="Rodriguez I.M."/>
            <person name="Rodriguez B."/>
            <person name="Murad R."/>
            <person name="Mortazavi A."/>
        </authorList>
    </citation>
    <scope>NUCLEOTIDE SEQUENCE [LARGE SCALE GENOMIC DNA]</scope>
    <source>
        <strain evidence="2 3">ALL</strain>
    </source>
</reference>
<proteinExistence type="predicted"/>
<protein>
    <submittedName>
        <fullName evidence="2">Uncharacterized protein</fullName>
    </submittedName>
</protein>
<sequence length="179" mass="20459">MWVGLTYSRGGGSADINHGLNIRFALIASAILLVVLYILTGQFYVKTIVTKSCDSLGFLEQLKQSDEDLPQSFNYKIWAWLSGAGRTKNEPKFPNWQVRDNLNRKVEENRAKLKEFAEDGKLDGARMTLAREEVIYAVEHNFSLPEIQNWTEIYIKTLAYDKVCHLEYFISSFVGNGKL</sequence>
<dbReference type="AlphaFoldDB" id="A0A4U5LUN0"/>
<comment type="caution">
    <text evidence="2">The sequence shown here is derived from an EMBL/GenBank/DDBJ whole genome shotgun (WGS) entry which is preliminary data.</text>
</comment>
<reference evidence="2 3" key="1">
    <citation type="journal article" date="2015" name="Genome Biol.">
        <title>Comparative genomics of Steinernema reveals deeply conserved gene regulatory networks.</title>
        <authorList>
            <person name="Dillman A.R."/>
            <person name="Macchietto M."/>
            <person name="Porter C.F."/>
            <person name="Rogers A."/>
            <person name="Williams B."/>
            <person name="Antoshechkin I."/>
            <person name="Lee M.M."/>
            <person name="Goodwin Z."/>
            <person name="Lu X."/>
            <person name="Lewis E.E."/>
            <person name="Goodrich-Blair H."/>
            <person name="Stock S.P."/>
            <person name="Adams B.J."/>
            <person name="Sternberg P.W."/>
            <person name="Mortazavi A."/>
        </authorList>
    </citation>
    <scope>NUCLEOTIDE SEQUENCE [LARGE SCALE GENOMIC DNA]</scope>
    <source>
        <strain evidence="2 3">ALL</strain>
    </source>
</reference>
<keyword evidence="1" id="KW-0472">Membrane</keyword>
<dbReference type="EMBL" id="AZBU02000012">
    <property type="protein sequence ID" value="TKR59826.1"/>
    <property type="molecule type" value="Genomic_DNA"/>
</dbReference>
<keyword evidence="3" id="KW-1185">Reference proteome</keyword>
<dbReference type="Proteomes" id="UP000298663">
    <property type="component" value="Unassembled WGS sequence"/>
</dbReference>
<feature type="transmembrane region" description="Helical" evidence="1">
    <location>
        <begin position="20"/>
        <end position="39"/>
    </location>
</feature>
<evidence type="ECO:0000313" key="3">
    <source>
        <dbReference type="Proteomes" id="UP000298663"/>
    </source>
</evidence>
<evidence type="ECO:0000313" key="2">
    <source>
        <dbReference type="EMBL" id="TKR59826.1"/>
    </source>
</evidence>
<keyword evidence="1" id="KW-0812">Transmembrane</keyword>